<evidence type="ECO:0000256" key="1">
    <source>
        <dbReference type="SAM" id="MobiDB-lite"/>
    </source>
</evidence>
<dbReference type="Gene3D" id="1.10.260.40">
    <property type="entry name" value="lambda repressor-like DNA-binding domains"/>
    <property type="match status" value="1"/>
</dbReference>
<dbReference type="Proteomes" id="UP001242480">
    <property type="component" value="Unassembled WGS sequence"/>
</dbReference>
<accession>A0ABU0J8A6</accession>
<dbReference type="CDD" id="cd00093">
    <property type="entry name" value="HTH_XRE"/>
    <property type="match status" value="1"/>
</dbReference>
<feature type="region of interest" description="Disordered" evidence="1">
    <location>
        <begin position="30"/>
        <end position="49"/>
    </location>
</feature>
<dbReference type="Pfam" id="PF01381">
    <property type="entry name" value="HTH_3"/>
    <property type="match status" value="1"/>
</dbReference>
<gene>
    <name evidence="3" type="ORF">QO011_002679</name>
</gene>
<evidence type="ECO:0000313" key="3">
    <source>
        <dbReference type="EMBL" id="MDQ0469663.1"/>
    </source>
</evidence>
<comment type="caution">
    <text evidence="3">The sequence shown here is derived from an EMBL/GenBank/DDBJ whole genome shotgun (WGS) entry which is preliminary data.</text>
</comment>
<sequence length="117" mass="13120">MSNASTTKTMRDPPGHDWRRLDVMTDVERHASALSDPDVQPLSPADAMRMKRTPQVKIIRRALGLSQDDFASRFHIPLGTLRDWEQARKEPDAAAKAYLTVIARNPGAVSEALQNER</sequence>
<dbReference type="InterPro" id="IPR001387">
    <property type="entry name" value="Cro/C1-type_HTH"/>
</dbReference>
<dbReference type="InterPro" id="IPR010982">
    <property type="entry name" value="Lambda_DNA-bd_dom_sf"/>
</dbReference>
<dbReference type="SUPFAM" id="SSF47413">
    <property type="entry name" value="lambda repressor-like DNA-binding domains"/>
    <property type="match status" value="1"/>
</dbReference>
<keyword evidence="4" id="KW-1185">Reference proteome</keyword>
<dbReference type="EMBL" id="JAUSVX010000004">
    <property type="protein sequence ID" value="MDQ0469663.1"/>
    <property type="molecule type" value="Genomic_DNA"/>
</dbReference>
<feature type="domain" description="HTH cro/C1-type" evidence="2">
    <location>
        <begin position="56"/>
        <end position="93"/>
    </location>
</feature>
<evidence type="ECO:0000313" key="4">
    <source>
        <dbReference type="Proteomes" id="UP001242480"/>
    </source>
</evidence>
<evidence type="ECO:0000259" key="2">
    <source>
        <dbReference type="PROSITE" id="PS50943"/>
    </source>
</evidence>
<organism evidence="3 4">
    <name type="scientific">Labrys wisconsinensis</name>
    <dbReference type="NCBI Taxonomy" id="425677"/>
    <lineage>
        <taxon>Bacteria</taxon>
        <taxon>Pseudomonadati</taxon>
        <taxon>Pseudomonadota</taxon>
        <taxon>Alphaproteobacteria</taxon>
        <taxon>Hyphomicrobiales</taxon>
        <taxon>Xanthobacteraceae</taxon>
        <taxon>Labrys</taxon>
    </lineage>
</organism>
<name>A0ABU0J8A6_9HYPH</name>
<dbReference type="RefSeq" id="WP_307272554.1">
    <property type="nucleotide sequence ID" value="NZ_JAUSVX010000004.1"/>
</dbReference>
<proteinExistence type="predicted"/>
<reference evidence="3 4" key="1">
    <citation type="submission" date="2023-07" db="EMBL/GenBank/DDBJ databases">
        <title>Genomic Encyclopedia of Type Strains, Phase IV (KMG-IV): sequencing the most valuable type-strain genomes for metagenomic binning, comparative biology and taxonomic classification.</title>
        <authorList>
            <person name="Goeker M."/>
        </authorList>
    </citation>
    <scope>NUCLEOTIDE SEQUENCE [LARGE SCALE GENOMIC DNA]</scope>
    <source>
        <strain evidence="3 4">DSM 19619</strain>
    </source>
</reference>
<dbReference type="PROSITE" id="PS50943">
    <property type="entry name" value="HTH_CROC1"/>
    <property type="match status" value="1"/>
</dbReference>
<protein>
    <submittedName>
        <fullName evidence="3">Transcriptional regulator</fullName>
    </submittedName>
</protein>